<gene>
    <name evidence="1" type="ORF">I9W95_11035</name>
</gene>
<dbReference type="SUPFAM" id="SSF75169">
    <property type="entry name" value="DsrEFH-like"/>
    <property type="match status" value="1"/>
</dbReference>
<dbReference type="InterPro" id="IPR027396">
    <property type="entry name" value="DsrEFH-like"/>
</dbReference>
<sequence>MATLHQLYSANQDVLTRITSSWLDGDAILLLGDACLLTSFASLSDSLLMRQKDAEIRGIRAQSQQNVRLISDSEWVALTLTFDKTVSWF</sequence>
<dbReference type="InterPro" id="IPR007215">
    <property type="entry name" value="Sulphur_relay_TusB/DsrH"/>
</dbReference>
<dbReference type="RefSeq" id="WP_225674822.1">
    <property type="nucleotide sequence ID" value="NZ_JAEDAH010000055.1"/>
</dbReference>
<evidence type="ECO:0000313" key="2">
    <source>
        <dbReference type="Proteomes" id="UP000714380"/>
    </source>
</evidence>
<protein>
    <recommendedName>
        <fullName evidence="3">Sulfurtransferase complex subunit TusB</fullName>
    </recommendedName>
</protein>
<name>A0ABS7ZR07_9GAMM</name>
<dbReference type="EMBL" id="JAEDAH010000055">
    <property type="protein sequence ID" value="MCA6064139.1"/>
    <property type="molecule type" value="Genomic_DNA"/>
</dbReference>
<proteinExistence type="predicted"/>
<keyword evidence="2" id="KW-1185">Reference proteome</keyword>
<reference evidence="1 2" key="1">
    <citation type="submission" date="2020-12" db="EMBL/GenBank/DDBJ databases">
        <title>Novel Thalassolituus-related marine hydrocarbonoclastic bacteria mediated algae-derived hydrocarbons mineralization in twilight zone of the northern South China Sea.</title>
        <authorList>
            <person name="Dong C."/>
        </authorList>
    </citation>
    <scope>NUCLEOTIDE SEQUENCE [LARGE SCALE GENOMIC DNA]</scope>
    <source>
        <strain evidence="1 2">IMCC1826</strain>
    </source>
</reference>
<dbReference type="Pfam" id="PF04077">
    <property type="entry name" value="DsrH"/>
    <property type="match status" value="1"/>
</dbReference>
<accession>A0ABS7ZR07</accession>
<evidence type="ECO:0008006" key="3">
    <source>
        <dbReference type="Google" id="ProtNLM"/>
    </source>
</evidence>
<comment type="caution">
    <text evidence="1">The sequence shown here is derived from an EMBL/GenBank/DDBJ whole genome shotgun (WGS) entry which is preliminary data.</text>
</comment>
<dbReference type="Gene3D" id="3.40.1260.10">
    <property type="entry name" value="DsrEFH-like"/>
    <property type="match status" value="1"/>
</dbReference>
<evidence type="ECO:0000313" key="1">
    <source>
        <dbReference type="EMBL" id="MCA6064139.1"/>
    </source>
</evidence>
<dbReference type="Proteomes" id="UP000714380">
    <property type="component" value="Unassembled WGS sequence"/>
</dbReference>
<organism evidence="1 2">
    <name type="scientific">Thalassolituus marinus</name>
    <dbReference type="NCBI Taxonomy" id="671053"/>
    <lineage>
        <taxon>Bacteria</taxon>
        <taxon>Pseudomonadati</taxon>
        <taxon>Pseudomonadota</taxon>
        <taxon>Gammaproteobacteria</taxon>
        <taxon>Oceanospirillales</taxon>
        <taxon>Oceanospirillaceae</taxon>
        <taxon>Thalassolituus</taxon>
    </lineage>
</organism>